<comment type="caution">
    <text evidence="1">The sequence shown here is derived from an EMBL/GenBank/DDBJ whole genome shotgun (WGS) entry which is preliminary data.</text>
</comment>
<protein>
    <submittedName>
        <fullName evidence="1">Uncharacterized protein</fullName>
    </submittedName>
</protein>
<evidence type="ECO:0000313" key="1">
    <source>
        <dbReference type="EMBL" id="MPN48779.1"/>
    </source>
</evidence>
<proteinExistence type="predicted"/>
<sequence length="52" mass="6006">MMNALDKSLGGVFTFSGFAEKRLHNLFAVTTVSDEERRQMLDEIRNLIRSFI</sequence>
<gene>
    <name evidence="1" type="ORF">SDC9_196391</name>
</gene>
<dbReference type="AlphaFoldDB" id="A0A645IEA5"/>
<organism evidence="1">
    <name type="scientific">bioreactor metagenome</name>
    <dbReference type="NCBI Taxonomy" id="1076179"/>
    <lineage>
        <taxon>unclassified sequences</taxon>
        <taxon>metagenomes</taxon>
        <taxon>ecological metagenomes</taxon>
    </lineage>
</organism>
<name>A0A645IEA5_9ZZZZ</name>
<dbReference type="EMBL" id="VSSQ01111409">
    <property type="protein sequence ID" value="MPN48779.1"/>
    <property type="molecule type" value="Genomic_DNA"/>
</dbReference>
<reference evidence="1" key="1">
    <citation type="submission" date="2019-08" db="EMBL/GenBank/DDBJ databases">
        <authorList>
            <person name="Kucharzyk K."/>
            <person name="Murdoch R.W."/>
            <person name="Higgins S."/>
            <person name="Loffler F."/>
        </authorList>
    </citation>
    <scope>NUCLEOTIDE SEQUENCE</scope>
</reference>
<accession>A0A645IEA5</accession>